<proteinExistence type="predicted"/>
<keyword evidence="1" id="KW-0812">Transmembrane</keyword>
<dbReference type="RefSeq" id="WP_152194996.1">
    <property type="nucleotide sequence ID" value="NZ_VUKD01000002.1"/>
</dbReference>
<dbReference type="EMBL" id="WHPC01000068">
    <property type="protein sequence ID" value="MPV38208.1"/>
    <property type="molecule type" value="Genomic_DNA"/>
</dbReference>
<feature type="transmembrane region" description="Helical" evidence="1">
    <location>
        <begin position="60"/>
        <end position="79"/>
    </location>
</feature>
<reference evidence="2 3" key="1">
    <citation type="submission" date="2019-10" db="EMBL/GenBank/DDBJ databases">
        <title>Georgenia wutianyii sp. nov. and Georgenia yuyongxinii sp. nov. isolated from plateau pika (Ochotona curzoniae) in the Qinghai-Tibet plateau of China.</title>
        <authorList>
            <person name="Tian Z."/>
        </authorList>
    </citation>
    <scope>NUCLEOTIDE SEQUENCE [LARGE SCALE GENOMIC DNA]</scope>
    <source>
        <strain evidence="2 3">JCM 19765</strain>
    </source>
</reference>
<accession>A0A6N7EM53</accession>
<feature type="transmembrane region" description="Helical" evidence="1">
    <location>
        <begin position="91"/>
        <end position="115"/>
    </location>
</feature>
<keyword evidence="1" id="KW-0472">Membrane</keyword>
<dbReference type="AlphaFoldDB" id="A0A6N7EM53"/>
<keyword evidence="1" id="KW-1133">Transmembrane helix</keyword>
<name>A0A6N7EM53_9MICO</name>
<sequence>MTAPAPSLAASRRRTAVLTVIIAVATVVLLWLMQGMETVCQAIYPAPASCAADARRVPGLVSGAATIALAGATFVTNAVAASPRARTVAQVLLGGLVVVAILGLGWTLGASGFVLGW</sequence>
<organism evidence="2 3">
    <name type="scientific">Georgenia subflava</name>
    <dbReference type="NCBI Taxonomy" id="1622177"/>
    <lineage>
        <taxon>Bacteria</taxon>
        <taxon>Bacillati</taxon>
        <taxon>Actinomycetota</taxon>
        <taxon>Actinomycetes</taxon>
        <taxon>Micrococcales</taxon>
        <taxon>Bogoriellaceae</taxon>
        <taxon>Georgenia</taxon>
    </lineage>
</organism>
<evidence type="ECO:0000313" key="3">
    <source>
        <dbReference type="Proteomes" id="UP000437709"/>
    </source>
</evidence>
<keyword evidence="3" id="KW-1185">Reference proteome</keyword>
<protein>
    <submittedName>
        <fullName evidence="2">Uncharacterized protein</fullName>
    </submittedName>
</protein>
<gene>
    <name evidence="2" type="ORF">GB881_14330</name>
</gene>
<evidence type="ECO:0000256" key="1">
    <source>
        <dbReference type="SAM" id="Phobius"/>
    </source>
</evidence>
<dbReference type="Proteomes" id="UP000437709">
    <property type="component" value="Unassembled WGS sequence"/>
</dbReference>
<evidence type="ECO:0000313" key="2">
    <source>
        <dbReference type="EMBL" id="MPV38208.1"/>
    </source>
</evidence>
<comment type="caution">
    <text evidence="2">The sequence shown here is derived from an EMBL/GenBank/DDBJ whole genome shotgun (WGS) entry which is preliminary data.</text>
</comment>